<dbReference type="AlphaFoldDB" id="A0A2A2JY53"/>
<dbReference type="EMBL" id="LIAE01010078">
    <property type="protein sequence ID" value="PAV66598.1"/>
    <property type="molecule type" value="Genomic_DNA"/>
</dbReference>
<sequence length="538" mass="59134">MIDLRRQGQHPAWRGSLTIDGTALLHFPYRPCAGRFEGRHCQAGSLAHPSSQVDLVVDHHQYATPPAAIGYRNLHCRQQVRRTICARLAGRAHGAGHDQRGVMGPEQIEENAVSSSVSVPWVSTTAWAPACTCAFAQASASSMSVNAREALGTRHNVAVLICASVCNCGSVLSRAAQSSRGVTPCPGAADCMLTVPPRLPIETRGAVMAWQSPADGHGKRWRDQRAEHCAGDDHLPAATQSQHGGGHDRNDGNIGRIPAPLFPLPSPKQHTDQRCQPLPGHHLQHQLRTVGWCRRGQYISQQYAKQQTQAGQFIAKERRLAEIGQYPTQGPDQAIVRLARRRCDLWALPIANQRRKPLAQQERQHTGQGHATDIADHHRQLQRVAQVVDQQQAGRRHQHGTEQRAIDHDAPTTTEQQDHGRRQRNESYESRLPGTTVQRPAPQRMAEQQAEQRADDQPGPQPCAVADGKTLPAMAPLLGPVREACPQQQPQCRQLVLVEGDLADIADYPAQPTQRLVEGCDELRIIRPSTQHQAGNAQ</sequence>
<reference evidence="2 3" key="1">
    <citation type="journal article" date="2017" name="Curr. Biol.">
        <title>Genome architecture and evolution of a unichromosomal asexual nematode.</title>
        <authorList>
            <person name="Fradin H."/>
            <person name="Zegar C."/>
            <person name="Gutwein M."/>
            <person name="Lucas J."/>
            <person name="Kovtun M."/>
            <person name="Corcoran D."/>
            <person name="Baugh L.R."/>
            <person name="Kiontke K."/>
            <person name="Gunsalus K."/>
            <person name="Fitch D.H."/>
            <person name="Piano F."/>
        </authorList>
    </citation>
    <scope>NUCLEOTIDE SEQUENCE [LARGE SCALE GENOMIC DNA]</scope>
    <source>
        <strain evidence="2">PF1309</strain>
    </source>
</reference>
<keyword evidence="3" id="KW-1185">Reference proteome</keyword>
<proteinExistence type="predicted"/>
<accession>A0A2A2JY53</accession>
<organism evidence="2 3">
    <name type="scientific">Diploscapter pachys</name>
    <dbReference type="NCBI Taxonomy" id="2018661"/>
    <lineage>
        <taxon>Eukaryota</taxon>
        <taxon>Metazoa</taxon>
        <taxon>Ecdysozoa</taxon>
        <taxon>Nematoda</taxon>
        <taxon>Chromadorea</taxon>
        <taxon>Rhabditida</taxon>
        <taxon>Rhabditina</taxon>
        <taxon>Rhabditomorpha</taxon>
        <taxon>Rhabditoidea</taxon>
        <taxon>Rhabditidae</taxon>
        <taxon>Diploscapter</taxon>
    </lineage>
</organism>
<gene>
    <name evidence="2" type="ORF">WR25_03833</name>
</gene>
<feature type="compositionally biased region" description="Low complexity" evidence="1">
    <location>
        <begin position="438"/>
        <end position="449"/>
    </location>
</feature>
<evidence type="ECO:0000256" key="1">
    <source>
        <dbReference type="SAM" id="MobiDB-lite"/>
    </source>
</evidence>
<feature type="region of interest" description="Disordered" evidence="1">
    <location>
        <begin position="387"/>
        <end position="465"/>
    </location>
</feature>
<feature type="compositionally biased region" description="Basic and acidic residues" evidence="1">
    <location>
        <begin position="399"/>
        <end position="429"/>
    </location>
</feature>
<evidence type="ECO:0000313" key="2">
    <source>
        <dbReference type="EMBL" id="PAV66598.1"/>
    </source>
</evidence>
<dbReference type="Proteomes" id="UP000218231">
    <property type="component" value="Unassembled WGS sequence"/>
</dbReference>
<feature type="region of interest" description="Disordered" evidence="1">
    <location>
        <begin position="234"/>
        <end position="275"/>
    </location>
</feature>
<comment type="caution">
    <text evidence="2">The sequence shown here is derived from an EMBL/GenBank/DDBJ whole genome shotgun (WGS) entry which is preliminary data.</text>
</comment>
<protein>
    <submittedName>
        <fullName evidence="2">Uncharacterized protein</fullName>
    </submittedName>
</protein>
<name>A0A2A2JY53_9BILA</name>
<evidence type="ECO:0000313" key="3">
    <source>
        <dbReference type="Proteomes" id="UP000218231"/>
    </source>
</evidence>